<dbReference type="GO" id="GO:0003887">
    <property type="term" value="F:DNA-directed DNA polymerase activity"/>
    <property type="evidence" value="ECO:0007669"/>
    <property type="project" value="UniProtKB-KW"/>
</dbReference>
<comment type="similarity">
    <text evidence="2 15">Belongs to the DNA polymerase type-B family.</text>
</comment>
<keyword evidence="8 15" id="KW-0863">Zinc-finger</keyword>
<evidence type="ECO:0000256" key="15">
    <source>
        <dbReference type="RuleBase" id="RU365029"/>
    </source>
</evidence>
<evidence type="ECO:0000259" key="17">
    <source>
        <dbReference type="SMART" id="SM01159"/>
    </source>
</evidence>
<evidence type="ECO:0000256" key="9">
    <source>
        <dbReference type="ARBA" id="ARBA00022833"/>
    </source>
</evidence>
<dbReference type="FunFam" id="1.10.132.60:FF:000002">
    <property type="entry name" value="DNA polymerase epsilon catalytic subunit"/>
    <property type="match status" value="1"/>
</dbReference>
<dbReference type="GO" id="GO:0008270">
    <property type="term" value="F:zinc ion binding"/>
    <property type="evidence" value="ECO:0007669"/>
    <property type="project" value="UniProtKB-KW"/>
</dbReference>
<evidence type="ECO:0000256" key="4">
    <source>
        <dbReference type="ARBA" id="ARBA00022679"/>
    </source>
</evidence>
<dbReference type="Pfam" id="PF08490">
    <property type="entry name" value="DUF1744"/>
    <property type="match status" value="1"/>
</dbReference>
<keyword evidence="14 15" id="KW-0539">Nucleus</keyword>
<evidence type="ECO:0000256" key="11">
    <source>
        <dbReference type="ARBA" id="ARBA00023004"/>
    </source>
</evidence>
<dbReference type="InterPro" id="IPR012337">
    <property type="entry name" value="RNaseH-like_sf"/>
</dbReference>
<organism evidence="18">
    <name type="scientific">Rhipicephalus zambeziensis</name>
    <dbReference type="NCBI Taxonomy" id="60191"/>
    <lineage>
        <taxon>Eukaryota</taxon>
        <taxon>Metazoa</taxon>
        <taxon>Ecdysozoa</taxon>
        <taxon>Arthropoda</taxon>
        <taxon>Chelicerata</taxon>
        <taxon>Arachnida</taxon>
        <taxon>Acari</taxon>
        <taxon>Parasitiformes</taxon>
        <taxon>Ixodida</taxon>
        <taxon>Ixodoidea</taxon>
        <taxon>Ixodidae</taxon>
        <taxon>Rhipicephalinae</taxon>
        <taxon>Rhipicephalus</taxon>
        <taxon>Rhipicephalus</taxon>
    </lineage>
</organism>
<feature type="region of interest" description="Disordered" evidence="16">
    <location>
        <begin position="1274"/>
        <end position="1308"/>
    </location>
</feature>
<proteinExistence type="inferred from homology"/>
<keyword evidence="13 15" id="KW-0238">DNA-binding</keyword>
<dbReference type="Gene3D" id="3.30.420.10">
    <property type="entry name" value="Ribonuclease H-like superfamily/Ribonuclease H"/>
    <property type="match status" value="1"/>
</dbReference>
<dbReference type="GO" id="GO:0003677">
    <property type="term" value="F:DNA binding"/>
    <property type="evidence" value="ECO:0007669"/>
    <property type="project" value="UniProtKB-KW"/>
</dbReference>
<dbReference type="GO" id="GO:0045004">
    <property type="term" value="P:DNA replication proofreading"/>
    <property type="evidence" value="ECO:0007669"/>
    <property type="project" value="TreeGrafter"/>
</dbReference>
<dbReference type="EC" id="2.7.7.7" evidence="15"/>
<dbReference type="GO" id="GO:0006272">
    <property type="term" value="P:leading strand elongation"/>
    <property type="evidence" value="ECO:0007669"/>
    <property type="project" value="TreeGrafter"/>
</dbReference>
<evidence type="ECO:0000256" key="8">
    <source>
        <dbReference type="ARBA" id="ARBA00022771"/>
    </source>
</evidence>
<dbReference type="FunFam" id="3.30.342.10:FF:000005">
    <property type="entry name" value="DNA polymerase epsilon catalytic subunit"/>
    <property type="match status" value="1"/>
</dbReference>
<dbReference type="InterPro" id="IPR054475">
    <property type="entry name" value="Znf-DPOE"/>
</dbReference>
<keyword evidence="4 15" id="KW-0808">Transferase</keyword>
<name>A0A224YVU0_9ACAR</name>
<dbReference type="InterPro" id="IPR055191">
    <property type="entry name" value="POL2_thumb"/>
</dbReference>
<dbReference type="GO" id="GO:0000278">
    <property type="term" value="P:mitotic cell cycle"/>
    <property type="evidence" value="ECO:0007669"/>
    <property type="project" value="TreeGrafter"/>
</dbReference>
<keyword evidence="5 15" id="KW-0548">Nucleotidyltransferase</keyword>
<dbReference type="InterPro" id="IPR013697">
    <property type="entry name" value="DNA_pol_e_suA_C"/>
</dbReference>
<dbReference type="SUPFAM" id="SSF53098">
    <property type="entry name" value="Ribonuclease H-like"/>
    <property type="match status" value="1"/>
</dbReference>
<keyword evidence="10 15" id="KW-0239">DNA-directed DNA polymerase</keyword>
<dbReference type="SMART" id="SM01159">
    <property type="entry name" value="DUF1744"/>
    <property type="match status" value="1"/>
</dbReference>
<dbReference type="Pfam" id="PF22912">
    <property type="entry name" value="zf-DPOE"/>
    <property type="match status" value="1"/>
</dbReference>
<evidence type="ECO:0000256" key="1">
    <source>
        <dbReference type="ARBA" id="ARBA00004123"/>
    </source>
</evidence>
<dbReference type="Pfam" id="PF03104">
    <property type="entry name" value="DNA_pol_B_exo1"/>
    <property type="match status" value="1"/>
</dbReference>
<keyword evidence="12 15" id="KW-0411">Iron-sulfur</keyword>
<evidence type="ECO:0000256" key="13">
    <source>
        <dbReference type="ARBA" id="ARBA00023125"/>
    </source>
</evidence>
<dbReference type="Pfam" id="PF23250">
    <property type="entry name" value="zf_DPOE_2"/>
    <property type="match status" value="1"/>
</dbReference>
<dbReference type="EMBL" id="GFPF01007277">
    <property type="protein sequence ID" value="MAA18423.1"/>
    <property type="molecule type" value="Transcribed_RNA"/>
</dbReference>
<comment type="subcellular location">
    <subcellularLocation>
        <location evidence="1 15">Nucleus</location>
    </subcellularLocation>
</comment>
<feature type="compositionally biased region" description="Low complexity" evidence="16">
    <location>
        <begin position="1185"/>
        <end position="1194"/>
    </location>
</feature>
<evidence type="ECO:0000313" key="18">
    <source>
        <dbReference type="EMBL" id="MAA18423.1"/>
    </source>
</evidence>
<reference evidence="18" key="1">
    <citation type="journal article" date="2017" name="Parasit. Vectors">
        <title>Sialotranscriptomics of Rhipicephalus zambeziensis reveals intricate expression profiles of secretory proteins and suggests tight temporal transcriptional regulation during blood-feeding.</title>
        <authorList>
            <person name="de Castro M.H."/>
            <person name="de Klerk D."/>
            <person name="Pienaar R."/>
            <person name="Rees D.J.G."/>
            <person name="Mans B.J."/>
        </authorList>
    </citation>
    <scope>NUCLEOTIDE SEQUENCE</scope>
    <source>
        <tissue evidence="18">Salivary glands</tissue>
    </source>
</reference>
<dbReference type="GO" id="GO:0000166">
    <property type="term" value="F:nucleotide binding"/>
    <property type="evidence" value="ECO:0007669"/>
    <property type="project" value="InterPro"/>
</dbReference>
<keyword evidence="3 15" id="KW-0004">4Fe-4S</keyword>
<evidence type="ECO:0000256" key="6">
    <source>
        <dbReference type="ARBA" id="ARBA00022705"/>
    </source>
</evidence>
<dbReference type="InterPro" id="IPR042087">
    <property type="entry name" value="DNA_pol_B_thumb"/>
</dbReference>
<dbReference type="InterPro" id="IPR006133">
    <property type="entry name" value="DNA-dir_DNA_pol_B_exonuc"/>
</dbReference>
<keyword evidence="9 15" id="KW-0862">Zinc</keyword>
<evidence type="ECO:0000256" key="10">
    <source>
        <dbReference type="ARBA" id="ARBA00022932"/>
    </source>
</evidence>
<keyword evidence="11 15" id="KW-0408">Iron</keyword>
<dbReference type="FunFam" id="3.90.1600.10:FF:000006">
    <property type="entry name" value="DNA polymerase epsilon catalytic subunit"/>
    <property type="match status" value="1"/>
</dbReference>
<feature type="compositionally biased region" description="Low complexity" evidence="16">
    <location>
        <begin position="1293"/>
        <end position="1308"/>
    </location>
</feature>
<dbReference type="InterPro" id="IPR036397">
    <property type="entry name" value="RNaseH_sf"/>
</dbReference>
<feature type="compositionally biased region" description="Basic and acidic residues" evidence="16">
    <location>
        <begin position="1231"/>
        <end position="1246"/>
    </location>
</feature>
<feature type="domain" description="DNA polymerase epsilon catalytic subunit A C-terminal" evidence="17">
    <location>
        <begin position="1529"/>
        <end position="1934"/>
    </location>
</feature>
<comment type="cofactor">
    <cofactor evidence="15">
        <name>[4Fe-4S] cluster</name>
        <dbReference type="ChEBI" id="CHEBI:49883"/>
    </cofactor>
</comment>
<dbReference type="GO" id="GO:0051539">
    <property type="term" value="F:4 iron, 4 sulfur cluster binding"/>
    <property type="evidence" value="ECO:0007669"/>
    <property type="project" value="UniProtKB-KW"/>
</dbReference>
<evidence type="ECO:0000256" key="16">
    <source>
        <dbReference type="SAM" id="MobiDB-lite"/>
    </source>
</evidence>
<dbReference type="Gene3D" id="3.30.342.10">
    <property type="entry name" value="DNA Polymerase, chain B, domain 1"/>
    <property type="match status" value="1"/>
</dbReference>
<dbReference type="PANTHER" id="PTHR10670">
    <property type="entry name" value="DNA POLYMERASE EPSILON CATALYTIC SUBUNIT A"/>
    <property type="match status" value="1"/>
</dbReference>
<dbReference type="CDD" id="cd05779">
    <property type="entry name" value="DNA_polB_epsilon_exo"/>
    <property type="match status" value="1"/>
</dbReference>
<dbReference type="CDD" id="cd05535">
    <property type="entry name" value="POLBc_epsilon"/>
    <property type="match status" value="1"/>
</dbReference>
<evidence type="ECO:0000256" key="7">
    <source>
        <dbReference type="ARBA" id="ARBA00022723"/>
    </source>
</evidence>
<feature type="region of interest" description="Disordered" evidence="16">
    <location>
        <begin position="1207"/>
        <end position="1256"/>
    </location>
</feature>
<evidence type="ECO:0000256" key="12">
    <source>
        <dbReference type="ARBA" id="ARBA00023014"/>
    </source>
</evidence>
<dbReference type="GO" id="GO:0006297">
    <property type="term" value="P:nucleotide-excision repair, DNA gap filling"/>
    <property type="evidence" value="ECO:0007669"/>
    <property type="project" value="TreeGrafter"/>
</dbReference>
<dbReference type="GO" id="GO:0008310">
    <property type="term" value="F:single-stranded DNA 3'-5' DNA exonuclease activity"/>
    <property type="evidence" value="ECO:0007669"/>
    <property type="project" value="TreeGrafter"/>
</dbReference>
<evidence type="ECO:0000256" key="2">
    <source>
        <dbReference type="ARBA" id="ARBA00005755"/>
    </source>
</evidence>
<dbReference type="Gene3D" id="1.10.132.60">
    <property type="entry name" value="DNA polymerase family B, C-terminal domain"/>
    <property type="match status" value="1"/>
</dbReference>
<dbReference type="Pfam" id="PF22634">
    <property type="entry name" value="POL2_thumb"/>
    <property type="match status" value="1"/>
</dbReference>
<keyword evidence="7 15" id="KW-0479">Metal-binding</keyword>
<dbReference type="PANTHER" id="PTHR10670:SF0">
    <property type="entry name" value="DNA POLYMERASE EPSILON CATALYTIC SUBUNIT A"/>
    <property type="match status" value="1"/>
</dbReference>
<dbReference type="InterPro" id="IPR029703">
    <property type="entry name" value="POL2"/>
</dbReference>
<evidence type="ECO:0000256" key="14">
    <source>
        <dbReference type="ARBA" id="ARBA00023242"/>
    </source>
</evidence>
<evidence type="ECO:0000256" key="3">
    <source>
        <dbReference type="ARBA" id="ARBA00022485"/>
    </source>
</evidence>
<dbReference type="InterPro" id="IPR043502">
    <property type="entry name" value="DNA/RNA_pol_sf"/>
</dbReference>
<feature type="region of interest" description="Disordered" evidence="16">
    <location>
        <begin position="1182"/>
        <end position="1201"/>
    </location>
</feature>
<dbReference type="InterPro" id="IPR023211">
    <property type="entry name" value="DNA_pol_palm_dom_sf"/>
</dbReference>
<accession>A0A224YVU0</accession>
<dbReference type="SUPFAM" id="SSF56672">
    <property type="entry name" value="DNA/RNA polymerases"/>
    <property type="match status" value="1"/>
</dbReference>
<sequence length="2251" mass="256661">MVLQNSGRFKNFKSDKFSKGGDDAKNAGREDTSERRLQDALFNDEIDAKFGFERHREGTERIGWLINIHPTEILNEDKRLISAVDYYFIEEDGSRFKVSLPFEPYFYIATKPGSEQEVISFLTRKYQGTLARVELCPKEDLDLPNHLVGLKRTYLKLLFLSVNDLLKVRKELLPAVRKNQERKSSSVAHVLGPQLNDSSEGSATAKKLVEQTENIVDIREYDVPYHIRVSIDLKIFVGLWYAVRGRGTDAPEIKKREDILQVPDVTVLAYDIETTKLPLKFPDAASDQIMMISYMIDGQGYLITNREIVSADVEDFEYTPRPEFEGPFIIFNEPNELSLLQKFFDHIIEVKPLVIVTYNGDNFDWMFVEARAAVHGLVMNKEVGYARSREGHYLSRPSVHMDCLHWVRRDSYLPVGSQNLKAVAKAKLRYDPVELDPEDMCRMATEQPQVLANYSVSDAVATYYLYMKYVHPFIFALCTIIPMEPDEVLRKGSGTLCEALLMVRAFHANIIFPNKQEAILNKLTDDGHVLDQETYVGGHVEALESGVFRADLPCRFRLVPEAFQMLIDTVPKTMQHAIEVEEKVPLSEALNFEEVCEEIKTALASLRDTPSRLERPIIYHLDVGAMYPNIILTNRLQPSAMVDEADCAACDFNKPGATCRRSMPWTWRGEYMPASRAEFQRIQQQLETERFPPAQPGMPFRAFHELSREERAAAEKKRLADYCRKAYKKVHITRTEVRETTICQKENSFYVDTVRNFRDRRYEFKALLKVAKKKVSEAVSKGDAAEIKSAKNLEVLYDSLQLAHKCILNSFYGYVMRKGARWYSMEMAGIVCHTGAGIITHARELVEQIGRPLELDTDGIWCVLPASFPENFVIRTSNAKKPKLTISYPGAMLNIMVQEHNTNDQYHELVNPETLEYVQRSENSIFFEVDGPYLAMILPASKEEGKKLKKRYAVFNFDGSLAELKGFEVKRRGELQLIKIFQSSVFEAFLKGKTLEECYAAVAKVADYWLDVLYSKAGNMPDEELFELISENRSMSRKLEDYGVQKSTSISTAKRLAEFLGDQMVKDAGLSCRYVISKKPEGAPVTERAIPLAIFQAEQSVKRHYLRRWLKTASVEDFDIRTILDWEYYIERLGSAIQKIITIPAALQQVPNPVPRVAHPPWLHKRLLEKNDVLKQKRISELFTAAPKQQPQPATAEDSAEMADIEDLGQPGCSSETRPVVATVTHRKRGRSPENRNEESLKKSWRETLGPPPPLGQTRAEMIEWLQFHKKKWAHQKRQRQDRTKRLNRGANSLSSATDKTAASSSKGAVIRAGTTGTLGSFLRRAQRNLLDLPWQIIQLDQMGTPGVFRLWALVGAELHQLRLVVPRIFYVNSKVPKEEESLTWRKVMRHLPRSHPVYNLYEYSIEEATFQQRTEDIMQELSAPHIEGIYETQVPLDFRVMAQLGCVCLVSKQHYREYASKETDTFNFRHLEFGTLAQHEYLQPGTLKYLYLYHHVDGQKMMFGMFLPPLKKGVVFAVDTVRSNQMPNMSSLYKAERQAKIERGTTADLLPEDGYAFEVRVETDVRLVHRAIQRSLALYRDEKRGPTMVAVQSCVSLEELKSAMPGLFEFPVVPMHVDDKEDLYRVLEWQRVGAKAMIRHYLNVETILTTMLEQCRYFHVPLGNLPKDAIMFGCDLFYARHLQRQNFVLWCSETDRPDLGGKEADDNCLLAEADMAAVSEVNNPGAYTTVCVEMDLNGLAVTTILQSQNLTELEGVSSSVAFDAGGVGSVSLDNMVAGQQQGANPSLTSYDDVALSASAFRVLRAMVAGWMRDVAIYRNVFADYQLAHVFRWLKSSQALLYEPVLKRILNNLMKKMFTQLVMEFERLGMVVVYGSTSRLVLCTKRRRLPDGLAHADYVINGIRGRELFHSLDLSVRAAWQLLLWLDPANHGGVQGKMAEGDDEEESADDEPEVRMFWNLAHFLPVAGGVQDNFNMVVGSYINSVYLKLKEEMDMPGASQVQRRTASQVSKEHSTGVETLVYMKRLVTGELAQKLFSITQKIQHKLSSNLLDGEEVFPVIPGSHLKPTSPALEFVKAICKVLSLDVNITEETTKLRRDLLKLIGVGEFSEEGTWKDPCLSFVLTEVICKTCNNCRDLDLCKDPYQGRDNNGIPRWYCSVCESPYDTADIEALLHESLQHLCMAQVLQDLRCTKCNMIKKSNMMKYCECAGNFELLLSPEEFKMKLNTFLNIAKHFHLPLLQESVTWILEKR</sequence>
<dbReference type="SMART" id="SM00486">
    <property type="entry name" value="POLBc"/>
    <property type="match status" value="1"/>
</dbReference>
<dbReference type="Gene3D" id="3.90.1600.10">
    <property type="entry name" value="Palm domain of DNA polymerase"/>
    <property type="match status" value="1"/>
</dbReference>
<evidence type="ECO:0000256" key="5">
    <source>
        <dbReference type="ARBA" id="ARBA00022695"/>
    </source>
</evidence>
<dbReference type="GO" id="GO:0008622">
    <property type="term" value="C:epsilon DNA polymerase complex"/>
    <property type="evidence" value="ECO:0007669"/>
    <property type="project" value="InterPro"/>
</dbReference>
<keyword evidence="6 15" id="KW-0235">DNA replication</keyword>
<comment type="catalytic activity">
    <reaction evidence="15">
        <text>DNA(n) + a 2'-deoxyribonucleoside 5'-triphosphate = DNA(n+1) + diphosphate</text>
        <dbReference type="Rhea" id="RHEA:22508"/>
        <dbReference type="Rhea" id="RHEA-COMP:17339"/>
        <dbReference type="Rhea" id="RHEA-COMP:17340"/>
        <dbReference type="ChEBI" id="CHEBI:33019"/>
        <dbReference type="ChEBI" id="CHEBI:61560"/>
        <dbReference type="ChEBI" id="CHEBI:173112"/>
        <dbReference type="EC" id="2.7.7.7"/>
    </reaction>
</comment>
<dbReference type="FunFam" id="3.30.420.10:FF:000010">
    <property type="entry name" value="DNA polymerase epsilon catalytic subunit"/>
    <property type="match status" value="1"/>
</dbReference>
<feature type="region of interest" description="Disordered" evidence="16">
    <location>
        <begin position="13"/>
        <end position="35"/>
    </location>
</feature>
<dbReference type="GO" id="GO:0006287">
    <property type="term" value="P:base-excision repair, gap-filling"/>
    <property type="evidence" value="ECO:0007669"/>
    <property type="project" value="TreeGrafter"/>
</dbReference>
<protein>
    <recommendedName>
        <fullName evidence="15">DNA polymerase epsilon catalytic subunit</fullName>
        <ecNumber evidence="15">2.7.7.7</ecNumber>
    </recommendedName>
</protein>
<dbReference type="InterPro" id="IPR006172">
    <property type="entry name" value="DNA-dir_DNA_pol_B"/>
</dbReference>
<feature type="region of interest" description="Disordered" evidence="16">
    <location>
        <begin position="184"/>
        <end position="203"/>
    </location>
</feature>
<comment type="function">
    <text evidence="15">DNA polymerase II participates in chromosomal DNA replication.</text>
</comment>